<protein>
    <submittedName>
        <fullName evidence="1">Uncharacterized protein</fullName>
    </submittedName>
</protein>
<organism evidence="1 2">
    <name type="scientific">Blastomyces percursus</name>
    <dbReference type="NCBI Taxonomy" id="1658174"/>
    <lineage>
        <taxon>Eukaryota</taxon>
        <taxon>Fungi</taxon>
        <taxon>Dikarya</taxon>
        <taxon>Ascomycota</taxon>
        <taxon>Pezizomycotina</taxon>
        <taxon>Eurotiomycetes</taxon>
        <taxon>Eurotiomycetidae</taxon>
        <taxon>Onygenales</taxon>
        <taxon>Ajellomycetaceae</taxon>
        <taxon>Blastomyces</taxon>
    </lineage>
</organism>
<dbReference type="InterPro" id="IPR036397">
    <property type="entry name" value="RNaseH_sf"/>
</dbReference>
<comment type="caution">
    <text evidence="1">The sequence shown here is derived from an EMBL/GenBank/DDBJ whole genome shotgun (WGS) entry which is preliminary data.</text>
</comment>
<accession>A0A1J9RA22</accession>
<dbReference type="GO" id="GO:0003676">
    <property type="term" value="F:nucleic acid binding"/>
    <property type="evidence" value="ECO:0007669"/>
    <property type="project" value="InterPro"/>
</dbReference>
<dbReference type="Proteomes" id="UP000242791">
    <property type="component" value="Unassembled WGS sequence"/>
</dbReference>
<evidence type="ECO:0000313" key="1">
    <source>
        <dbReference type="EMBL" id="OJD24509.1"/>
    </source>
</evidence>
<dbReference type="AlphaFoldDB" id="A0A1J9RA22"/>
<evidence type="ECO:0000313" key="2">
    <source>
        <dbReference type="Proteomes" id="UP000242791"/>
    </source>
</evidence>
<proteinExistence type="predicted"/>
<gene>
    <name evidence="1" type="ORF">ACJ73_04130</name>
</gene>
<dbReference type="STRING" id="1658174.A0A1J9RA22"/>
<dbReference type="OrthoDB" id="414075at2759"/>
<dbReference type="EMBL" id="LGTZ01000548">
    <property type="protein sequence ID" value="OJD24509.1"/>
    <property type="molecule type" value="Genomic_DNA"/>
</dbReference>
<reference evidence="1 2" key="1">
    <citation type="submission" date="2015-08" db="EMBL/GenBank/DDBJ databases">
        <title>Emmonsia species relationships and genome sequence.</title>
        <authorList>
            <person name="Cuomo C.A."/>
            <person name="Schwartz I.S."/>
            <person name="Kenyon C."/>
            <person name="De Hoog G.S."/>
            <person name="Govender N.P."/>
            <person name="Botha A."/>
            <person name="Moreno L."/>
            <person name="De Vries M."/>
            <person name="Munoz J.F."/>
            <person name="Stielow J.B."/>
        </authorList>
    </citation>
    <scope>NUCLEOTIDE SEQUENCE [LARGE SCALE GENOMIC DNA]</scope>
    <source>
        <strain evidence="1 2">EI222</strain>
    </source>
</reference>
<dbReference type="VEuPathDB" id="FungiDB:ACJ73_04130"/>
<keyword evidence="2" id="KW-1185">Reference proteome</keyword>
<dbReference type="Gene3D" id="3.30.420.10">
    <property type="entry name" value="Ribonuclease H-like superfamily/Ribonuclease H"/>
    <property type="match status" value="1"/>
</dbReference>
<name>A0A1J9RA22_9EURO</name>
<sequence length="155" mass="16817">MATHNCSSVTPSSSLAEINDNLAKRKTPKIFIDLEHDKYLGEKPLHEAGYDSLLTAKILIRLAAELQGEMSISNPLRPCIAPPIVLDGRPRAPLRAASSTQSRVENKTKKLIDIDEPDCSDSQGFSSLTSMMSLFDGRPSSELVALSTPKQAPVD</sequence>